<dbReference type="AlphaFoldDB" id="A0A1B6LJ55"/>
<protein>
    <recommendedName>
        <fullName evidence="3 6">Glucosylceramidase</fullName>
        <ecNumber evidence="3 6">3.2.1.45</ecNumber>
    </recommendedName>
</protein>
<evidence type="ECO:0000313" key="9">
    <source>
        <dbReference type="EMBL" id="JAT23678.1"/>
    </source>
</evidence>
<evidence type="ECO:0000256" key="1">
    <source>
        <dbReference type="ARBA" id="ARBA00001013"/>
    </source>
</evidence>
<name>A0A1B6LJ55_9HEMI</name>
<evidence type="ECO:0000256" key="5">
    <source>
        <dbReference type="ARBA" id="ARBA00022801"/>
    </source>
</evidence>
<dbReference type="GO" id="GO:0006680">
    <property type="term" value="P:glucosylceramide catabolic process"/>
    <property type="evidence" value="ECO:0007669"/>
    <property type="project" value="TreeGrafter"/>
</dbReference>
<accession>A0A1B6LJ55</accession>
<evidence type="ECO:0000256" key="6">
    <source>
        <dbReference type="RuleBase" id="RU361188"/>
    </source>
</evidence>
<dbReference type="Pfam" id="PF02055">
    <property type="entry name" value="Glyco_hydro_30"/>
    <property type="match status" value="1"/>
</dbReference>
<feature type="signal peptide" evidence="7">
    <location>
        <begin position="1"/>
        <end position="24"/>
    </location>
</feature>
<comment type="similarity">
    <text evidence="2 6">Belongs to the glycosyl hydrolase 30 family.</text>
</comment>
<dbReference type="InterPro" id="IPR001139">
    <property type="entry name" value="Glyco_hydro_30"/>
</dbReference>
<sequence length="319" mass="36190">MSVHVINFIICAFTFYKILSIATGADVPCAARYGDSGYVCVCNASYCDTFKYPSPPTGQFIHVFTSNLTPGFNFAQGLLQYHQNVLSDREQPTAAIVTVDTTKKFQNLKGIGGSFTDSFCLNLKNLSEPAGRNLLSSYFSPTGIEYKLGRVPIASSDFSTRTYTYDDTEGDTTLKYFKLTEEDFLLKIPTIEAAKSLSRHNLPLIGAAWTSPSWTKTNNNFLPGYLRRQYYQYWAQYLIRFLDEYSKAGIDFWSVTAGNEPINPLIIGKVFNINSVLWMPTEHREFVKNHLGPLLQASAHNNTKLVTLDDTRWYLQWWM</sequence>
<evidence type="ECO:0000256" key="7">
    <source>
        <dbReference type="SAM" id="SignalP"/>
    </source>
</evidence>
<dbReference type="GO" id="GO:0016020">
    <property type="term" value="C:membrane"/>
    <property type="evidence" value="ECO:0007669"/>
    <property type="project" value="GOC"/>
</dbReference>
<dbReference type="PANTHER" id="PTHR11069">
    <property type="entry name" value="GLUCOSYLCERAMIDASE"/>
    <property type="match status" value="1"/>
</dbReference>
<dbReference type="GO" id="GO:0004348">
    <property type="term" value="F:glucosylceramidase activity"/>
    <property type="evidence" value="ECO:0007669"/>
    <property type="project" value="UniProtKB-EC"/>
</dbReference>
<organism evidence="9">
    <name type="scientific">Graphocephala atropunctata</name>
    <dbReference type="NCBI Taxonomy" id="36148"/>
    <lineage>
        <taxon>Eukaryota</taxon>
        <taxon>Metazoa</taxon>
        <taxon>Ecdysozoa</taxon>
        <taxon>Arthropoda</taxon>
        <taxon>Hexapoda</taxon>
        <taxon>Insecta</taxon>
        <taxon>Pterygota</taxon>
        <taxon>Neoptera</taxon>
        <taxon>Paraneoptera</taxon>
        <taxon>Hemiptera</taxon>
        <taxon>Auchenorrhyncha</taxon>
        <taxon>Membracoidea</taxon>
        <taxon>Cicadellidae</taxon>
        <taxon>Cicadellinae</taxon>
        <taxon>Cicadellini</taxon>
        <taxon>Graphocephala</taxon>
    </lineage>
</organism>
<keyword evidence="5 6" id="KW-0378">Hydrolase</keyword>
<dbReference type="EMBL" id="GEBQ01016299">
    <property type="protein sequence ID" value="JAT23678.1"/>
    <property type="molecule type" value="Transcribed_RNA"/>
</dbReference>
<keyword evidence="6" id="KW-0746">Sphingolipid metabolism</keyword>
<feature type="chain" id="PRO_5008587507" description="Glucosylceramidase" evidence="7">
    <location>
        <begin position="25"/>
        <end position="319"/>
    </location>
</feature>
<keyword evidence="4 7" id="KW-0732">Signal</keyword>
<dbReference type="PANTHER" id="PTHR11069:SF23">
    <property type="entry name" value="LYSOSOMAL ACID GLUCOSYLCERAMIDASE"/>
    <property type="match status" value="1"/>
</dbReference>
<proteinExistence type="inferred from homology"/>
<dbReference type="SUPFAM" id="SSF51445">
    <property type="entry name" value="(Trans)glycosidases"/>
    <property type="match status" value="1"/>
</dbReference>
<comment type="catalytic activity">
    <reaction evidence="1">
        <text>a beta-D-glucosyl-(1&lt;-&gt;1')-N-acylsphing-4-enine + H2O = an N-acylsphing-4-enine + D-glucose</text>
        <dbReference type="Rhea" id="RHEA:13269"/>
        <dbReference type="ChEBI" id="CHEBI:4167"/>
        <dbReference type="ChEBI" id="CHEBI:15377"/>
        <dbReference type="ChEBI" id="CHEBI:22801"/>
        <dbReference type="ChEBI" id="CHEBI:52639"/>
        <dbReference type="EC" id="3.2.1.45"/>
    </reaction>
    <physiologicalReaction direction="left-to-right" evidence="1">
        <dbReference type="Rhea" id="RHEA:13270"/>
    </physiologicalReaction>
</comment>
<evidence type="ECO:0000256" key="4">
    <source>
        <dbReference type="ARBA" id="ARBA00022729"/>
    </source>
</evidence>
<feature type="domain" description="Glycosyl hydrolase family 30 TIM-barrel" evidence="8">
    <location>
        <begin position="109"/>
        <end position="318"/>
    </location>
</feature>
<evidence type="ECO:0000259" key="8">
    <source>
        <dbReference type="Pfam" id="PF02055"/>
    </source>
</evidence>
<dbReference type="Gene3D" id="3.20.20.80">
    <property type="entry name" value="Glycosidases"/>
    <property type="match status" value="1"/>
</dbReference>
<dbReference type="EC" id="3.2.1.45" evidence="3 6"/>
<dbReference type="PRINTS" id="PR00843">
    <property type="entry name" value="GLHYDRLASE30"/>
</dbReference>
<keyword evidence="6" id="KW-0443">Lipid metabolism</keyword>
<evidence type="ECO:0000256" key="2">
    <source>
        <dbReference type="ARBA" id="ARBA00005382"/>
    </source>
</evidence>
<dbReference type="InterPro" id="IPR017853">
    <property type="entry name" value="GH"/>
</dbReference>
<reference evidence="9" key="1">
    <citation type="submission" date="2015-11" db="EMBL/GenBank/DDBJ databases">
        <title>De novo transcriptome assembly of four potential Pierce s Disease insect vectors from Arizona vineyards.</title>
        <authorList>
            <person name="Tassone E.E."/>
        </authorList>
    </citation>
    <scope>NUCLEOTIDE SEQUENCE</scope>
</reference>
<dbReference type="InterPro" id="IPR033453">
    <property type="entry name" value="Glyco_hydro_30_TIM-barrel"/>
</dbReference>
<evidence type="ECO:0000256" key="3">
    <source>
        <dbReference type="ARBA" id="ARBA00012658"/>
    </source>
</evidence>
<feature type="non-terminal residue" evidence="9">
    <location>
        <position position="319"/>
    </location>
</feature>
<gene>
    <name evidence="9" type="ORF">g.31757</name>
</gene>
<keyword evidence="6" id="KW-0326">Glycosidase</keyword>